<gene>
    <name evidence="13" type="ORF">N0F65_009628</name>
</gene>
<dbReference type="GO" id="GO:0048471">
    <property type="term" value="C:perinuclear region of cytoplasm"/>
    <property type="evidence" value="ECO:0007669"/>
    <property type="project" value="UniProtKB-SubCell"/>
</dbReference>
<evidence type="ECO:0000256" key="2">
    <source>
        <dbReference type="ARBA" id="ARBA00004556"/>
    </source>
</evidence>
<keyword evidence="7 12" id="KW-0472">Membrane</keyword>
<evidence type="ECO:0000256" key="11">
    <source>
        <dbReference type="ARBA" id="ARBA00046593"/>
    </source>
</evidence>
<keyword evidence="14" id="KW-1185">Reference proteome</keyword>
<dbReference type="Proteomes" id="UP001146120">
    <property type="component" value="Unassembled WGS sequence"/>
</dbReference>
<evidence type="ECO:0000313" key="13">
    <source>
        <dbReference type="EMBL" id="DAZ97729.1"/>
    </source>
</evidence>
<dbReference type="PANTHER" id="PTHR13551:SF1">
    <property type="entry name" value="MEMBRANE PROTEIN BRI3"/>
    <property type="match status" value="1"/>
</dbReference>
<evidence type="ECO:0000313" key="14">
    <source>
        <dbReference type="Proteomes" id="UP001146120"/>
    </source>
</evidence>
<organism evidence="13 14">
    <name type="scientific">Lagenidium giganteum</name>
    <dbReference type="NCBI Taxonomy" id="4803"/>
    <lineage>
        <taxon>Eukaryota</taxon>
        <taxon>Sar</taxon>
        <taxon>Stramenopiles</taxon>
        <taxon>Oomycota</taxon>
        <taxon>Peronosporomycetes</taxon>
        <taxon>Pythiales</taxon>
        <taxon>Pythiaceae</taxon>
    </lineage>
</organism>
<reference evidence="13" key="1">
    <citation type="submission" date="2022-11" db="EMBL/GenBank/DDBJ databases">
        <authorList>
            <person name="Morgan W.R."/>
            <person name="Tartar A."/>
        </authorList>
    </citation>
    <scope>NUCLEOTIDE SEQUENCE</scope>
    <source>
        <strain evidence="13">ARSEF 373</strain>
    </source>
</reference>
<dbReference type="EMBL" id="DAKRPA010000127">
    <property type="protein sequence ID" value="DAZ97729.1"/>
    <property type="molecule type" value="Genomic_DNA"/>
</dbReference>
<dbReference type="InterPro" id="IPR019317">
    <property type="entry name" value="BRI3"/>
</dbReference>
<comment type="subcellular location">
    <subcellularLocation>
        <location evidence="2">Cytoplasm</location>
        <location evidence="2">Perinuclear region</location>
    </subcellularLocation>
    <subcellularLocation>
        <location evidence="1">Lysosome membrane</location>
        <topology evidence="1">Multi-pass membrane protein</topology>
    </subcellularLocation>
</comment>
<proteinExistence type="inferred from homology"/>
<evidence type="ECO:0000256" key="10">
    <source>
        <dbReference type="ARBA" id="ARBA00035449"/>
    </source>
</evidence>
<accession>A0AAV2YWT2</accession>
<protein>
    <recommendedName>
        <fullName evidence="9">Membrane protein BRI3</fullName>
    </recommendedName>
    <alternativeName>
        <fullName evidence="10">Brain protein I3</fullName>
    </alternativeName>
</protein>
<dbReference type="GO" id="GO:0005765">
    <property type="term" value="C:lysosomal membrane"/>
    <property type="evidence" value="ECO:0007669"/>
    <property type="project" value="UniProtKB-SubCell"/>
</dbReference>
<comment type="caution">
    <text evidence="13">The sequence shown here is derived from an EMBL/GenBank/DDBJ whole genome shotgun (WGS) entry which is preliminary data.</text>
</comment>
<keyword evidence="4" id="KW-0963">Cytoplasm</keyword>
<evidence type="ECO:0000256" key="9">
    <source>
        <dbReference type="ARBA" id="ARBA00035284"/>
    </source>
</evidence>
<evidence type="ECO:0000256" key="8">
    <source>
        <dbReference type="ARBA" id="ARBA00023228"/>
    </source>
</evidence>
<reference evidence="13" key="2">
    <citation type="journal article" date="2023" name="Microbiol Resour">
        <title>Decontamination and Annotation of the Draft Genome Sequence of the Oomycete Lagenidium giganteum ARSEF 373.</title>
        <authorList>
            <person name="Morgan W.R."/>
            <person name="Tartar A."/>
        </authorList>
    </citation>
    <scope>NUCLEOTIDE SEQUENCE</scope>
    <source>
        <strain evidence="13">ARSEF 373</strain>
    </source>
</reference>
<evidence type="ECO:0000256" key="7">
    <source>
        <dbReference type="ARBA" id="ARBA00023136"/>
    </source>
</evidence>
<evidence type="ECO:0000256" key="3">
    <source>
        <dbReference type="ARBA" id="ARBA00008090"/>
    </source>
</evidence>
<comment type="subunit">
    <text evidence="11">Interacts with BRI3BP. Interacts with MGAT1 and IFITM3.</text>
</comment>
<keyword evidence="8" id="KW-0458">Lysosome</keyword>
<sequence>MIDSEGIIEERTVVVAKSAECRHEITEDGDFNCPGIFCAACFFPIGLICCFMMRNRRCAHCKKELC</sequence>
<dbReference type="PANTHER" id="PTHR13551">
    <property type="entry name" value="BRAIN PROTEIN I3"/>
    <property type="match status" value="1"/>
</dbReference>
<feature type="transmembrane region" description="Helical" evidence="12">
    <location>
        <begin position="34"/>
        <end position="53"/>
    </location>
</feature>
<evidence type="ECO:0000256" key="12">
    <source>
        <dbReference type="SAM" id="Phobius"/>
    </source>
</evidence>
<keyword evidence="6 12" id="KW-1133">Transmembrane helix</keyword>
<evidence type="ECO:0000256" key="1">
    <source>
        <dbReference type="ARBA" id="ARBA00004155"/>
    </source>
</evidence>
<keyword evidence="5 12" id="KW-0812">Transmembrane</keyword>
<evidence type="ECO:0000256" key="4">
    <source>
        <dbReference type="ARBA" id="ARBA00022490"/>
    </source>
</evidence>
<comment type="similarity">
    <text evidence="3">Belongs to the BRI3 family.</text>
</comment>
<dbReference type="Pfam" id="PF10164">
    <property type="entry name" value="BRI3"/>
    <property type="match status" value="1"/>
</dbReference>
<evidence type="ECO:0000256" key="5">
    <source>
        <dbReference type="ARBA" id="ARBA00022692"/>
    </source>
</evidence>
<evidence type="ECO:0000256" key="6">
    <source>
        <dbReference type="ARBA" id="ARBA00022989"/>
    </source>
</evidence>
<dbReference type="AlphaFoldDB" id="A0AAV2YWT2"/>
<name>A0AAV2YWT2_9STRA</name>